<gene>
    <name evidence="1" type="ORF">L9059_00655</name>
</gene>
<reference evidence="1 2" key="1">
    <citation type="submission" date="2022-02" db="EMBL/GenBank/DDBJ databases">
        <title>Comparative genomics of the first Antarctic Pseudomonas spp. capable of biotransforming 2,4,6-Trinitrotoluene.</title>
        <authorList>
            <person name="Cabrera M.A."/>
            <person name="Marquez S.L."/>
            <person name="Perez-Donoso J.M."/>
        </authorList>
    </citation>
    <scope>NUCLEOTIDE SEQUENCE [LARGE SCALE GENOMIC DNA]</scope>
    <source>
        <strain evidence="1 2">TNT19</strain>
    </source>
</reference>
<keyword evidence="2" id="KW-1185">Reference proteome</keyword>
<organism evidence="1 2">
    <name type="scientific">Pseudomonas violetae</name>
    <dbReference type="NCBI Taxonomy" id="2915813"/>
    <lineage>
        <taxon>Bacteria</taxon>
        <taxon>Pseudomonadati</taxon>
        <taxon>Pseudomonadota</taxon>
        <taxon>Gammaproteobacteria</taxon>
        <taxon>Pseudomonadales</taxon>
        <taxon>Pseudomonadaceae</taxon>
        <taxon>Pseudomonas</taxon>
    </lineage>
</organism>
<protein>
    <recommendedName>
        <fullName evidence="3">Sel1 repeat family protein</fullName>
    </recommendedName>
</protein>
<dbReference type="Gene3D" id="1.25.40.10">
    <property type="entry name" value="Tetratricopeptide repeat domain"/>
    <property type="match status" value="1"/>
</dbReference>
<dbReference type="EMBL" id="JAKNRW010000001">
    <property type="protein sequence ID" value="MCK1788724.1"/>
    <property type="molecule type" value="Genomic_DNA"/>
</dbReference>
<accession>A0ABT0ETH1</accession>
<name>A0ABT0ETH1_9PSED</name>
<evidence type="ECO:0008006" key="3">
    <source>
        <dbReference type="Google" id="ProtNLM"/>
    </source>
</evidence>
<dbReference type="InterPro" id="IPR011990">
    <property type="entry name" value="TPR-like_helical_dom_sf"/>
</dbReference>
<comment type="caution">
    <text evidence="1">The sequence shown here is derived from an EMBL/GenBank/DDBJ whole genome shotgun (WGS) entry which is preliminary data.</text>
</comment>
<sequence length="528" mass="56922">MKVELKARQAETTVKLQLDSAASMVAPAALVASIVSMANLSVPGRPVRVLLIGSDPLIRFDKSAWASLAGELLGAPGSVEIFLTADEDVKSDFSHLAKTLELKSCRVLCHEDAREGRGEMVDLAIWLHPANESSDPIESENKVTALALAKTHSVPTYSGSFNEVDVHAQNYLLHDDGMQIVPFGGAVQRGSPAINRYGISTAGVGVEGGWAAILGRLNQSTPFLEAKHISVVRTAMRLVCAEGAIHSSWSLGQRINGVAFNRIIPLGLLGNMAVDPQTGHLFRQDEDSNELRLIGHLWADELKTMPVGKNDLLLWASGLKLAFQSDLPKEDARRKEAIQVLEEGLAAGVLPAGIALARCYEASKGEGSNEKASALYAAVGDRHPLSSYSLAYEAIERDDESAAERHLRTAAGFGYPVAMTDLGKLLYSTGRTQEGVQLLESAARAKEAEANYELGELSARGGHLQPALEYFRQAWTYGHTEAAKLAAEVAQYMLAQSIGKRSLIKRELKEISACLTKLDRRLAANVPK</sequence>
<evidence type="ECO:0000313" key="1">
    <source>
        <dbReference type="EMBL" id="MCK1788724.1"/>
    </source>
</evidence>
<dbReference type="SUPFAM" id="SSF81901">
    <property type="entry name" value="HCP-like"/>
    <property type="match status" value="1"/>
</dbReference>
<dbReference type="Proteomes" id="UP001299876">
    <property type="component" value="Unassembled WGS sequence"/>
</dbReference>
<evidence type="ECO:0000313" key="2">
    <source>
        <dbReference type="Proteomes" id="UP001299876"/>
    </source>
</evidence>
<proteinExistence type="predicted"/>
<dbReference type="RefSeq" id="WP_247285756.1">
    <property type="nucleotide sequence ID" value="NZ_JAKNRW010000001.1"/>
</dbReference>